<dbReference type="GO" id="GO:0015833">
    <property type="term" value="P:peptide transport"/>
    <property type="evidence" value="ECO:0007669"/>
    <property type="project" value="UniProtKB-KW"/>
</dbReference>
<comment type="subcellular location">
    <subcellularLocation>
        <location evidence="1">Membrane</location>
        <topology evidence="1">Multi-pass membrane protein</topology>
    </subcellularLocation>
</comment>
<evidence type="ECO:0000256" key="3">
    <source>
        <dbReference type="ARBA" id="ARBA00022692"/>
    </source>
</evidence>
<sequence>MEASDIEAQKVDQLLNMKKIGDKYPVSVIILLTLKWLDSISFSGMYGLLVLYFISQFLYFSDHENYLQHMFRGSVVILAFIGATITDSWLGNFNAFIGCNLFLLLGHVFAMTEEILPENIARSRFLVTSGLLSVAFAAGIKMPCTLCLAGDQFPVHQVKEKNKAFSFLYMSTVFGNFFADISLPSFMEKSCFYKDCYLIYLSASAGIVTFNLVTFIFSKKLFFIEVPQESNLLKIFKCIWSAIKNQLRHCSWKTPRRNHWLDWASEKFSENHISEVKLFFGMLLFLSPFPLFWALVEKQEIEWILQAKKMNRFVAGRSVKNEDVQMIFSAILLINLILMELVFIPLAEWLGINFSLIKKTMIGMILIYFSSLISFLLELQIEKSPNILPGSRESFLRIINVADISFNVTFLKNNSSMSYSRVSRVFQNADDYHRIYLDSDQQYFQIKLHTNTLVKEEEILLEKRTTYAMILHGNRKFYSIILIKETTTKPETGVAYVRIINILNKDVYIILPVDTYNLPKYNGTSSELSIKISRNVNLLCMIEKKENVIKLGLLEFGASYLVFLTEDTPTLKTWKTRQNEIKSLCIGWQLPQILIMGIGKYLLIVSCMEFFYYKAPEGMKVTMQALWTSTLFSSSLILYFVNYISFLPEWIEDFLLSNILLAVVISFFVISYYYQETVLKLWRVPFS</sequence>
<organism evidence="9 10">
    <name type="scientific">Phascolarctos cinereus</name>
    <name type="common">Koala</name>
    <dbReference type="NCBI Taxonomy" id="38626"/>
    <lineage>
        <taxon>Eukaryota</taxon>
        <taxon>Metazoa</taxon>
        <taxon>Chordata</taxon>
        <taxon>Craniata</taxon>
        <taxon>Vertebrata</taxon>
        <taxon>Euteleostomi</taxon>
        <taxon>Mammalia</taxon>
        <taxon>Metatheria</taxon>
        <taxon>Diprotodontia</taxon>
        <taxon>Phascolarctidae</taxon>
        <taxon>Phascolarctos</taxon>
    </lineage>
</organism>
<feature type="transmembrane region" description="Helical" evidence="8">
    <location>
        <begin position="93"/>
        <end position="112"/>
    </location>
</feature>
<keyword evidence="4" id="KW-0769">Symport</keyword>
<evidence type="ECO:0000256" key="5">
    <source>
        <dbReference type="ARBA" id="ARBA00022856"/>
    </source>
</evidence>
<dbReference type="GO" id="GO:0016020">
    <property type="term" value="C:membrane"/>
    <property type="evidence" value="ECO:0007669"/>
    <property type="project" value="UniProtKB-SubCell"/>
</dbReference>
<feature type="transmembrane region" description="Helical" evidence="8">
    <location>
        <begin position="362"/>
        <end position="381"/>
    </location>
</feature>
<accession>A0A6P5LM22</accession>
<evidence type="ECO:0000256" key="2">
    <source>
        <dbReference type="ARBA" id="ARBA00005982"/>
    </source>
</evidence>
<keyword evidence="6 8" id="KW-1133">Transmembrane helix</keyword>
<evidence type="ECO:0000313" key="11">
    <source>
        <dbReference type="RefSeq" id="XP_020857556.1"/>
    </source>
</evidence>
<name>A0A6P5LM22_PHACI</name>
<dbReference type="OMA" id="SCMEFFY"/>
<keyword evidence="5" id="KW-0571">Peptide transport</keyword>
<dbReference type="Pfam" id="PF00854">
    <property type="entry name" value="PTR2"/>
    <property type="match status" value="1"/>
</dbReference>
<dbReference type="GO" id="GO:0015293">
    <property type="term" value="F:symporter activity"/>
    <property type="evidence" value="ECO:0007669"/>
    <property type="project" value="UniProtKB-KW"/>
</dbReference>
<dbReference type="PANTHER" id="PTHR11654">
    <property type="entry name" value="OLIGOPEPTIDE TRANSPORTER-RELATED"/>
    <property type="match status" value="1"/>
</dbReference>
<gene>
    <name evidence="10 11" type="primary">LOC110218903</name>
</gene>
<dbReference type="AlphaFoldDB" id="A0A6P5LM22"/>
<feature type="transmembrane region" description="Helical" evidence="8">
    <location>
        <begin position="165"/>
        <end position="185"/>
    </location>
</feature>
<evidence type="ECO:0000256" key="8">
    <source>
        <dbReference type="SAM" id="Phobius"/>
    </source>
</evidence>
<keyword evidence="7 8" id="KW-0472">Membrane</keyword>
<dbReference type="InterPro" id="IPR036259">
    <property type="entry name" value="MFS_trans_sf"/>
</dbReference>
<dbReference type="Proteomes" id="UP000515140">
    <property type="component" value="Unplaced"/>
</dbReference>
<evidence type="ECO:0000313" key="9">
    <source>
        <dbReference type="Proteomes" id="UP000515140"/>
    </source>
</evidence>
<keyword evidence="9" id="KW-1185">Reference proteome</keyword>
<comment type="similarity">
    <text evidence="2">Belongs to the major facilitator superfamily. Proton-dependent oligopeptide transporter (POT/PTR) (TC 2.A.17) family.</text>
</comment>
<dbReference type="RefSeq" id="XP_020857556.1">
    <property type="nucleotide sequence ID" value="XM_021001897.1"/>
</dbReference>
<evidence type="ECO:0000256" key="7">
    <source>
        <dbReference type="ARBA" id="ARBA00023136"/>
    </source>
</evidence>
<dbReference type="RefSeq" id="XP_020857554.1">
    <property type="nucleotide sequence ID" value="XM_021001895.1"/>
</dbReference>
<evidence type="ECO:0000256" key="4">
    <source>
        <dbReference type="ARBA" id="ARBA00022847"/>
    </source>
</evidence>
<feature type="transmembrane region" description="Helical" evidence="8">
    <location>
        <begin position="326"/>
        <end position="350"/>
    </location>
</feature>
<proteinExistence type="inferred from homology"/>
<keyword evidence="5" id="KW-0653">Protein transport</keyword>
<feature type="transmembrane region" description="Helical" evidence="8">
    <location>
        <begin position="124"/>
        <end position="144"/>
    </location>
</feature>
<dbReference type="KEGG" id="pcw:110218903"/>
<feature type="transmembrane region" description="Helical" evidence="8">
    <location>
        <begin position="625"/>
        <end position="648"/>
    </location>
</feature>
<dbReference type="InterPro" id="IPR000109">
    <property type="entry name" value="POT_fam"/>
</dbReference>
<feature type="transmembrane region" description="Helical" evidence="8">
    <location>
        <begin position="593"/>
        <end position="613"/>
    </location>
</feature>
<feature type="transmembrane region" description="Helical" evidence="8">
    <location>
        <begin position="654"/>
        <end position="674"/>
    </location>
</feature>
<keyword evidence="3 8" id="KW-0812">Transmembrane</keyword>
<evidence type="ECO:0000256" key="6">
    <source>
        <dbReference type="ARBA" id="ARBA00022989"/>
    </source>
</evidence>
<feature type="transmembrane region" description="Helical" evidence="8">
    <location>
        <begin position="197"/>
        <end position="217"/>
    </location>
</feature>
<evidence type="ECO:0000256" key="1">
    <source>
        <dbReference type="ARBA" id="ARBA00004141"/>
    </source>
</evidence>
<feature type="transmembrane region" description="Helical" evidence="8">
    <location>
        <begin position="278"/>
        <end position="296"/>
    </location>
</feature>
<protein>
    <submittedName>
        <fullName evidence="10 11">Solute carrier family 15 member 2-like isoform X1</fullName>
    </submittedName>
</protein>
<dbReference type="GeneID" id="110218903"/>
<evidence type="ECO:0000313" key="10">
    <source>
        <dbReference type="RefSeq" id="XP_020857554.1"/>
    </source>
</evidence>
<reference evidence="10 11" key="1">
    <citation type="submission" date="2025-04" db="UniProtKB">
        <authorList>
            <consortium name="RefSeq"/>
        </authorList>
    </citation>
    <scope>IDENTIFICATION</scope>
    <source>
        <tissue evidence="10 11">Spleen</tissue>
    </source>
</reference>
<feature type="transmembrane region" description="Helical" evidence="8">
    <location>
        <begin position="26"/>
        <end position="54"/>
    </location>
</feature>
<keyword evidence="4" id="KW-0813">Transport</keyword>
<dbReference type="Gene3D" id="1.20.1250.20">
    <property type="entry name" value="MFS general substrate transporter like domains"/>
    <property type="match status" value="2"/>
</dbReference>